<gene>
    <name evidence="1" type="ORF">G9Q97_20295</name>
</gene>
<comment type="caution">
    <text evidence="1">The sequence shown here is derived from an EMBL/GenBank/DDBJ whole genome shotgun (WGS) entry which is preliminary data.</text>
</comment>
<proteinExistence type="predicted"/>
<sequence>MEHFIEGVHNYCDRWCERCVFTDRCRVFYMEEKDRKISAHDPKWETSLEPITKTLEEAKIMLEKMANEKGIDLAETDQEFEKERADKKSRVENHPLMKKSMDYLELSGEWLEKGQVKDNTDKIFQEVNLGIKSMQEGEREILLLRDSLEVIRWYQPLIAAKCHRALLGKEDEYNKHFAEEERDYNGSAKIARIAIERSMRAWASLLGFFEEEESAIFRILASLQQAQQVLERAFPNMDHFIRPGFDE</sequence>
<dbReference type="Proteomes" id="UP000649799">
    <property type="component" value="Unassembled WGS sequence"/>
</dbReference>
<accession>A0ABX0HFJ7</accession>
<evidence type="ECO:0000313" key="2">
    <source>
        <dbReference type="Proteomes" id="UP000649799"/>
    </source>
</evidence>
<reference evidence="1 2" key="1">
    <citation type="submission" date="2020-03" db="EMBL/GenBank/DDBJ databases">
        <title>Cyclobacterium plantarum sp. nov., a marine bacterium isolated from a coastal-marine wetland.</title>
        <authorList>
            <person name="Sanchez-Porro C."/>
            <person name="Ventosa A."/>
            <person name="Amoozegar M."/>
        </authorList>
    </citation>
    <scope>NUCLEOTIDE SEQUENCE [LARGE SCALE GENOMIC DNA]</scope>
    <source>
        <strain evidence="1 2">GBPx2</strain>
    </source>
</reference>
<name>A0ABX0HFJ7_9BACT</name>
<evidence type="ECO:0000313" key="1">
    <source>
        <dbReference type="EMBL" id="NHE59156.1"/>
    </source>
</evidence>
<keyword evidence="2" id="KW-1185">Reference proteome</keyword>
<protein>
    <submittedName>
        <fullName evidence="1">Uncharacterized protein</fullName>
    </submittedName>
</protein>
<dbReference type="EMBL" id="JAANYN010000010">
    <property type="protein sequence ID" value="NHE59156.1"/>
    <property type="molecule type" value="Genomic_DNA"/>
</dbReference>
<dbReference type="RefSeq" id="WP_166150253.1">
    <property type="nucleotide sequence ID" value="NZ_JAANYN010000010.1"/>
</dbReference>
<organism evidence="1 2">
    <name type="scientific">Cyclobacterium plantarum</name>
    <dbReference type="NCBI Taxonomy" id="2716263"/>
    <lineage>
        <taxon>Bacteria</taxon>
        <taxon>Pseudomonadati</taxon>
        <taxon>Bacteroidota</taxon>
        <taxon>Cytophagia</taxon>
        <taxon>Cytophagales</taxon>
        <taxon>Cyclobacteriaceae</taxon>
        <taxon>Cyclobacterium</taxon>
    </lineage>
</organism>